<name>A0ABW2JLQ8_9ACTN</name>
<dbReference type="InterPro" id="IPR013325">
    <property type="entry name" value="RNA_pol_sigma_r2"/>
</dbReference>
<dbReference type="Proteomes" id="UP001596523">
    <property type="component" value="Unassembled WGS sequence"/>
</dbReference>
<dbReference type="InterPro" id="IPR039425">
    <property type="entry name" value="RNA_pol_sigma-70-like"/>
</dbReference>
<evidence type="ECO:0000259" key="6">
    <source>
        <dbReference type="Pfam" id="PF04542"/>
    </source>
</evidence>
<comment type="caution">
    <text evidence="7">The sequence shown here is derived from an EMBL/GenBank/DDBJ whole genome shotgun (WGS) entry which is preliminary data.</text>
</comment>
<keyword evidence="4" id="KW-0238">DNA-binding</keyword>
<feature type="domain" description="RNA polymerase sigma-70 region 2" evidence="6">
    <location>
        <begin position="46"/>
        <end position="96"/>
    </location>
</feature>
<keyword evidence="3" id="KW-0731">Sigma factor</keyword>
<accession>A0ABW2JLQ8</accession>
<dbReference type="InterPro" id="IPR013324">
    <property type="entry name" value="RNA_pol_sigma_r3/r4-like"/>
</dbReference>
<dbReference type="Gene3D" id="1.10.1740.10">
    <property type="match status" value="1"/>
</dbReference>
<dbReference type="RefSeq" id="WP_381833369.1">
    <property type="nucleotide sequence ID" value="NZ_JBHTCF010000010.1"/>
</dbReference>
<protein>
    <submittedName>
        <fullName evidence="7">RNA polymerase sigma factor</fullName>
    </submittedName>
</protein>
<dbReference type="Gene3D" id="1.10.10.10">
    <property type="entry name" value="Winged helix-like DNA-binding domain superfamily/Winged helix DNA-binding domain"/>
    <property type="match status" value="1"/>
</dbReference>
<proteinExistence type="inferred from homology"/>
<reference evidence="8" key="1">
    <citation type="journal article" date="2019" name="Int. J. Syst. Evol. Microbiol.">
        <title>The Global Catalogue of Microorganisms (GCM) 10K type strain sequencing project: providing services to taxonomists for standard genome sequencing and annotation.</title>
        <authorList>
            <consortium name="The Broad Institute Genomics Platform"/>
            <consortium name="The Broad Institute Genome Sequencing Center for Infectious Disease"/>
            <person name="Wu L."/>
            <person name="Ma J."/>
        </authorList>
    </citation>
    <scope>NUCLEOTIDE SEQUENCE [LARGE SCALE GENOMIC DNA]</scope>
    <source>
        <strain evidence="8">SYNS20</strain>
    </source>
</reference>
<evidence type="ECO:0000313" key="8">
    <source>
        <dbReference type="Proteomes" id="UP001596523"/>
    </source>
</evidence>
<organism evidence="7 8">
    <name type="scientific">Streptomyces monticola</name>
    <dbReference type="NCBI Taxonomy" id="2666263"/>
    <lineage>
        <taxon>Bacteria</taxon>
        <taxon>Bacillati</taxon>
        <taxon>Actinomycetota</taxon>
        <taxon>Actinomycetes</taxon>
        <taxon>Kitasatosporales</taxon>
        <taxon>Streptomycetaceae</taxon>
        <taxon>Streptomyces</taxon>
    </lineage>
</organism>
<dbReference type="PANTHER" id="PTHR43133">
    <property type="entry name" value="RNA POLYMERASE ECF-TYPE SIGMA FACTO"/>
    <property type="match status" value="1"/>
</dbReference>
<keyword evidence="5" id="KW-0804">Transcription</keyword>
<gene>
    <name evidence="7" type="ORF">ACFQVC_22960</name>
</gene>
<comment type="similarity">
    <text evidence="1">Belongs to the sigma-70 factor family. ECF subfamily.</text>
</comment>
<dbReference type="SUPFAM" id="SSF88946">
    <property type="entry name" value="Sigma2 domain of RNA polymerase sigma factors"/>
    <property type="match status" value="1"/>
</dbReference>
<keyword evidence="8" id="KW-1185">Reference proteome</keyword>
<evidence type="ECO:0000256" key="2">
    <source>
        <dbReference type="ARBA" id="ARBA00023015"/>
    </source>
</evidence>
<evidence type="ECO:0000256" key="1">
    <source>
        <dbReference type="ARBA" id="ARBA00010641"/>
    </source>
</evidence>
<dbReference type="EMBL" id="JBHTCF010000010">
    <property type="protein sequence ID" value="MFC7307076.1"/>
    <property type="molecule type" value="Genomic_DNA"/>
</dbReference>
<evidence type="ECO:0000256" key="4">
    <source>
        <dbReference type="ARBA" id="ARBA00023125"/>
    </source>
</evidence>
<evidence type="ECO:0000256" key="5">
    <source>
        <dbReference type="ARBA" id="ARBA00023163"/>
    </source>
</evidence>
<dbReference type="PANTHER" id="PTHR43133:SF8">
    <property type="entry name" value="RNA POLYMERASE SIGMA FACTOR HI_1459-RELATED"/>
    <property type="match status" value="1"/>
</dbReference>
<dbReference type="Pfam" id="PF04542">
    <property type="entry name" value="Sigma70_r2"/>
    <property type="match status" value="1"/>
</dbReference>
<evidence type="ECO:0000256" key="3">
    <source>
        <dbReference type="ARBA" id="ARBA00023082"/>
    </source>
</evidence>
<keyword evidence="2" id="KW-0805">Transcription regulation</keyword>
<evidence type="ECO:0000313" key="7">
    <source>
        <dbReference type="EMBL" id="MFC7307076.1"/>
    </source>
</evidence>
<dbReference type="SUPFAM" id="SSF88659">
    <property type="entry name" value="Sigma3 and sigma4 domains of RNA polymerase sigma factors"/>
    <property type="match status" value="1"/>
</dbReference>
<dbReference type="InterPro" id="IPR007627">
    <property type="entry name" value="RNA_pol_sigma70_r2"/>
</dbReference>
<dbReference type="InterPro" id="IPR036388">
    <property type="entry name" value="WH-like_DNA-bd_sf"/>
</dbReference>
<sequence length="200" mass="22758">MVRDEARTDSVVVDGSLGQQLLDYYATFMAQMPGTLRRKTGGTLSLHACEDVAQEAFLRTARRLQSGQLDEDVNVPAYLATAAVNLVRTRLRAERRLELTGELQALLPEQRRGDAPVDDTDALEDLVWSAIEAMPPSRRRQVVQLQSRGHTDLEIAAILGMRADQVYRERYKAVVDLRRALRDFIRDQHQNKTRCLKKDR</sequence>